<dbReference type="NCBIfam" id="TIGR01007">
    <property type="entry name" value="eps_fam"/>
    <property type="match status" value="1"/>
</dbReference>
<comment type="similarity">
    <text evidence="2">Belongs to the CpsD/CapB family.</text>
</comment>
<feature type="transmembrane region" description="Helical" evidence="16">
    <location>
        <begin position="514"/>
        <end position="534"/>
    </location>
</feature>
<evidence type="ECO:0000256" key="6">
    <source>
        <dbReference type="ARBA" id="ARBA00022519"/>
    </source>
</evidence>
<evidence type="ECO:0000256" key="9">
    <source>
        <dbReference type="ARBA" id="ARBA00022741"/>
    </source>
</evidence>
<dbReference type="Proteomes" id="UP000190065">
    <property type="component" value="Unassembled WGS sequence"/>
</dbReference>
<keyword evidence="5" id="KW-1003">Cell membrane</keyword>
<dbReference type="FunFam" id="3.40.50.300:FF:000527">
    <property type="entry name" value="Tyrosine-protein kinase etk"/>
    <property type="match status" value="1"/>
</dbReference>
<evidence type="ECO:0000256" key="10">
    <source>
        <dbReference type="ARBA" id="ARBA00022777"/>
    </source>
</evidence>
<organism evidence="19 20">
    <name type="scientific">Segatella oulorum</name>
    <dbReference type="NCBI Taxonomy" id="28136"/>
    <lineage>
        <taxon>Bacteria</taxon>
        <taxon>Pseudomonadati</taxon>
        <taxon>Bacteroidota</taxon>
        <taxon>Bacteroidia</taxon>
        <taxon>Bacteroidales</taxon>
        <taxon>Prevotellaceae</taxon>
        <taxon>Segatella</taxon>
    </lineage>
</organism>
<keyword evidence="9" id="KW-0547">Nucleotide-binding</keyword>
<feature type="domain" description="AAA" evidence="18">
    <location>
        <begin position="602"/>
        <end position="728"/>
    </location>
</feature>
<dbReference type="GO" id="GO:0005886">
    <property type="term" value="C:plasma membrane"/>
    <property type="evidence" value="ECO:0007669"/>
    <property type="project" value="UniProtKB-SubCell"/>
</dbReference>
<evidence type="ECO:0000256" key="1">
    <source>
        <dbReference type="ARBA" id="ARBA00004429"/>
    </source>
</evidence>
<dbReference type="SUPFAM" id="SSF52540">
    <property type="entry name" value="P-loop containing nucleoside triphosphate hydrolases"/>
    <property type="match status" value="1"/>
</dbReference>
<gene>
    <name evidence="19" type="ORF">SAMN02745202_01883</name>
</gene>
<evidence type="ECO:0000256" key="11">
    <source>
        <dbReference type="ARBA" id="ARBA00022840"/>
    </source>
</evidence>
<comment type="catalytic activity">
    <reaction evidence="15">
        <text>L-tyrosyl-[protein] + ATP = O-phospho-L-tyrosyl-[protein] + ADP + H(+)</text>
        <dbReference type="Rhea" id="RHEA:10596"/>
        <dbReference type="Rhea" id="RHEA-COMP:10136"/>
        <dbReference type="Rhea" id="RHEA-COMP:20101"/>
        <dbReference type="ChEBI" id="CHEBI:15378"/>
        <dbReference type="ChEBI" id="CHEBI:30616"/>
        <dbReference type="ChEBI" id="CHEBI:46858"/>
        <dbReference type="ChEBI" id="CHEBI:61978"/>
        <dbReference type="ChEBI" id="CHEBI:456216"/>
        <dbReference type="EC" id="2.7.10.2"/>
    </reaction>
</comment>
<feature type="transmembrane region" description="Helical" evidence="16">
    <location>
        <begin position="26"/>
        <end position="50"/>
    </location>
</feature>
<dbReference type="InterPro" id="IPR005702">
    <property type="entry name" value="Wzc-like_C"/>
</dbReference>
<keyword evidence="6" id="KW-0997">Cell inner membrane</keyword>
<proteinExistence type="inferred from homology"/>
<keyword evidence="13 16" id="KW-0472">Membrane</keyword>
<evidence type="ECO:0000256" key="8">
    <source>
        <dbReference type="ARBA" id="ARBA00022692"/>
    </source>
</evidence>
<name>A0A1T4QMJ6_9BACT</name>
<dbReference type="InterPro" id="IPR050445">
    <property type="entry name" value="Bact_polysacc_biosynth/exp"/>
</dbReference>
<keyword evidence="10" id="KW-0418">Kinase</keyword>
<evidence type="ECO:0000256" key="13">
    <source>
        <dbReference type="ARBA" id="ARBA00023136"/>
    </source>
</evidence>
<evidence type="ECO:0000313" key="20">
    <source>
        <dbReference type="Proteomes" id="UP000190065"/>
    </source>
</evidence>
<dbReference type="CDD" id="cd05387">
    <property type="entry name" value="BY-kinase"/>
    <property type="match status" value="1"/>
</dbReference>
<dbReference type="InterPro" id="IPR003856">
    <property type="entry name" value="LPS_length_determ_N"/>
</dbReference>
<comment type="similarity">
    <text evidence="3">Belongs to the etk/wzc family.</text>
</comment>
<dbReference type="Pfam" id="PF02706">
    <property type="entry name" value="Wzz"/>
    <property type="match status" value="1"/>
</dbReference>
<evidence type="ECO:0000256" key="7">
    <source>
        <dbReference type="ARBA" id="ARBA00022679"/>
    </source>
</evidence>
<dbReference type="PANTHER" id="PTHR32309:SF13">
    <property type="entry name" value="FERRIC ENTEROBACTIN TRANSPORT PROTEIN FEPE"/>
    <property type="match status" value="1"/>
</dbReference>
<dbReference type="Pfam" id="PF13614">
    <property type="entry name" value="AAA_31"/>
    <property type="match status" value="1"/>
</dbReference>
<dbReference type="EMBL" id="FUXK01000023">
    <property type="protein sequence ID" value="SKA04959.1"/>
    <property type="molecule type" value="Genomic_DNA"/>
</dbReference>
<keyword evidence="8 16" id="KW-0812">Transmembrane</keyword>
<dbReference type="RefSeq" id="WP_078805757.1">
    <property type="nucleotide sequence ID" value="NZ_FUXK01000023.1"/>
</dbReference>
<comment type="subcellular location">
    <subcellularLocation>
        <location evidence="1">Cell inner membrane</location>
        <topology evidence="1">Multi-pass membrane protein</topology>
    </subcellularLocation>
</comment>
<protein>
    <recommendedName>
        <fullName evidence="4">non-specific protein-tyrosine kinase</fullName>
        <ecNumber evidence="4">2.7.10.2</ecNumber>
    </recommendedName>
</protein>
<evidence type="ECO:0000256" key="12">
    <source>
        <dbReference type="ARBA" id="ARBA00022989"/>
    </source>
</evidence>
<evidence type="ECO:0000256" key="15">
    <source>
        <dbReference type="ARBA" id="ARBA00051245"/>
    </source>
</evidence>
<evidence type="ECO:0000256" key="5">
    <source>
        <dbReference type="ARBA" id="ARBA00022475"/>
    </source>
</evidence>
<evidence type="ECO:0000259" key="17">
    <source>
        <dbReference type="Pfam" id="PF02706"/>
    </source>
</evidence>
<accession>A0A1T4QMJ6</accession>
<sequence>MDDNKTLQKEDKQTKSLIDRLNFRNLYVAIILNWKWFIIAVVFCLGIVYIRLRYTTPVYQVSAKLLIKDDGNNRRGNSIQNTTNLGVISNSTGIDNEMEILSSHTLAESAVRDLKLYVNYVLDGKFKDKLLYRTEPVMVDIDAVSLEKINRPISMTLTKTKKGYYVRGSYFVPIDATNSRGPYTFERELTSFPTNIYTRAGVLTFTENLSPEAVDIFGEAKVNITLQSPNDAAYQYQGALSVRQTGNSTTIAQLALTDINIQRGIDYLKQLSICYNRQANDDKNQIAVKTENFINTRLEKINSELGLTEDKLENFKKRNNMVELRLNASQAMNNQDQFSQRLVDANTQIMLLDELTKFIKMPSNKYEPLPADIGISDKSTNLLINKYNEIALERKRLLHTASEASPTITPLTAQLIDINNSIRRAMLQAKKALEIQRNAVTNQFSKYNGQVGNTPEQERILTQIGRQQEVKSGLYLMLLQKREENSISLAATVDKGKLIDEPEFAGKLSPNSSMFYMVALIIGLVVPIVIIYILEFFHYKIEGRNDVIQLTQLPILGDVPIASEQAKTKADIVVHENKNNLMEEIFRGMRTNLQFMMKDGERVIVFTSTTSGEGKTFMAANLAVSFALLGKRVIILGLDIRKPRLAELFEIHDHHHGITNLLVHSHSTMEDIQKQILPSGVNKNLDLLMAGPTPPNPTELLARESLDDIVAQLKTIYDYIIIDTAPVGLVTDTLQIARIVDATVYVCRADYTPKDSFILINNLNEERKLPNMAIVINGLDMTKKKYGYYYGYGKYAKYGKYARYGYYSRGAYGAGGYRSYSSYSSYGSYNSQSNTYISKDDNSIKQ</sequence>
<reference evidence="19 20" key="1">
    <citation type="submission" date="2017-02" db="EMBL/GenBank/DDBJ databases">
        <authorList>
            <person name="Peterson S.W."/>
        </authorList>
    </citation>
    <scope>NUCLEOTIDE SEQUENCE [LARGE SCALE GENOMIC DNA]</scope>
    <source>
        <strain evidence="19 20">ATCC 43324</strain>
    </source>
</reference>
<feature type="domain" description="Polysaccharide chain length determinant N-terminal" evidence="17">
    <location>
        <begin position="20"/>
        <end position="114"/>
    </location>
</feature>
<dbReference type="EC" id="2.7.10.2" evidence="4"/>
<evidence type="ECO:0000256" key="4">
    <source>
        <dbReference type="ARBA" id="ARBA00011903"/>
    </source>
</evidence>
<dbReference type="InterPro" id="IPR027417">
    <property type="entry name" value="P-loop_NTPase"/>
</dbReference>
<evidence type="ECO:0000256" key="14">
    <source>
        <dbReference type="ARBA" id="ARBA00023137"/>
    </source>
</evidence>
<evidence type="ECO:0000313" key="19">
    <source>
        <dbReference type="EMBL" id="SKA04959.1"/>
    </source>
</evidence>
<dbReference type="AlphaFoldDB" id="A0A1T4QMJ6"/>
<dbReference type="GO" id="GO:0004715">
    <property type="term" value="F:non-membrane spanning protein tyrosine kinase activity"/>
    <property type="evidence" value="ECO:0007669"/>
    <property type="project" value="UniProtKB-EC"/>
</dbReference>
<evidence type="ECO:0000256" key="3">
    <source>
        <dbReference type="ARBA" id="ARBA00008883"/>
    </source>
</evidence>
<dbReference type="InterPro" id="IPR025669">
    <property type="entry name" value="AAA_dom"/>
</dbReference>
<evidence type="ECO:0000259" key="18">
    <source>
        <dbReference type="Pfam" id="PF13614"/>
    </source>
</evidence>
<keyword evidence="12 16" id="KW-1133">Transmembrane helix</keyword>
<dbReference type="eggNOG" id="COG0489">
    <property type="taxonomic scope" value="Bacteria"/>
</dbReference>
<dbReference type="PANTHER" id="PTHR32309">
    <property type="entry name" value="TYROSINE-PROTEIN KINASE"/>
    <property type="match status" value="1"/>
</dbReference>
<dbReference type="GO" id="GO:0005524">
    <property type="term" value="F:ATP binding"/>
    <property type="evidence" value="ECO:0007669"/>
    <property type="project" value="UniProtKB-KW"/>
</dbReference>
<dbReference type="Gene3D" id="3.40.50.300">
    <property type="entry name" value="P-loop containing nucleotide triphosphate hydrolases"/>
    <property type="match status" value="1"/>
</dbReference>
<keyword evidence="7" id="KW-0808">Transferase</keyword>
<dbReference type="eggNOG" id="COG3206">
    <property type="taxonomic scope" value="Bacteria"/>
</dbReference>
<evidence type="ECO:0000256" key="2">
    <source>
        <dbReference type="ARBA" id="ARBA00007316"/>
    </source>
</evidence>
<keyword evidence="14" id="KW-0829">Tyrosine-protein kinase</keyword>
<evidence type="ECO:0000256" key="16">
    <source>
        <dbReference type="SAM" id="Phobius"/>
    </source>
</evidence>
<keyword evidence="11" id="KW-0067">ATP-binding</keyword>
<dbReference type="GO" id="GO:0042802">
    <property type="term" value="F:identical protein binding"/>
    <property type="evidence" value="ECO:0007669"/>
    <property type="project" value="UniProtKB-ARBA"/>
</dbReference>
<dbReference type="STRING" id="28136.SAMN02745202_01883"/>